<name>A0A1M5Z8L0_9VIBR</name>
<organism evidence="1 2">
    <name type="scientific">Vibrio aerogenes CECT 7868</name>
    <dbReference type="NCBI Taxonomy" id="1216006"/>
    <lineage>
        <taxon>Bacteria</taxon>
        <taxon>Pseudomonadati</taxon>
        <taxon>Pseudomonadota</taxon>
        <taxon>Gammaproteobacteria</taxon>
        <taxon>Vibrionales</taxon>
        <taxon>Vibrionaceae</taxon>
        <taxon>Vibrio</taxon>
    </lineage>
</organism>
<dbReference type="RefSeq" id="WP_073604101.1">
    <property type="nucleotide sequence ID" value="NZ_FQXZ01000024.1"/>
</dbReference>
<evidence type="ECO:0000313" key="1">
    <source>
        <dbReference type="EMBL" id="SHI20541.1"/>
    </source>
</evidence>
<protein>
    <submittedName>
        <fullName evidence="1">Uncharacterized protein</fullName>
    </submittedName>
</protein>
<sequence length="222" mass="25691">MKVFEMVKVLYIQYDIKFGKSNMMKIIKYYLAAFLLGGMTLCVLSSPVWAEQEKKLVTKHQSLIDVFGCQVVPESVICLSEISRLKNSPIVVYKFRYEPDINVNTDIDSGVNKIFKLIFIVMKYYSSQINPVTAKFFGENKKPSLAYLIHEQDAKKIVISIKTYLHEKIYTSYLFPIITDGQIRMVSGSHTGDKDVFSIMLEDCRLKDIENLFSDCNWIYKK</sequence>
<dbReference type="EMBL" id="FQXZ01000024">
    <property type="protein sequence ID" value="SHI20541.1"/>
    <property type="molecule type" value="Genomic_DNA"/>
</dbReference>
<proteinExistence type="predicted"/>
<accession>A0A1M5Z8L0</accession>
<dbReference type="STRING" id="1216006.VA7868_02434"/>
<dbReference type="AlphaFoldDB" id="A0A1M5Z8L0"/>
<dbReference type="Proteomes" id="UP000184608">
    <property type="component" value="Unassembled WGS sequence"/>
</dbReference>
<evidence type="ECO:0000313" key="2">
    <source>
        <dbReference type="Proteomes" id="UP000184608"/>
    </source>
</evidence>
<keyword evidence="2" id="KW-1185">Reference proteome</keyword>
<reference evidence="1 2" key="1">
    <citation type="submission" date="2016-11" db="EMBL/GenBank/DDBJ databases">
        <authorList>
            <person name="Jaros S."/>
            <person name="Januszkiewicz K."/>
            <person name="Wedrychowicz H."/>
        </authorList>
    </citation>
    <scope>NUCLEOTIDE SEQUENCE [LARGE SCALE GENOMIC DNA]</scope>
    <source>
        <strain evidence="1 2">CECT 7868</strain>
    </source>
</reference>
<gene>
    <name evidence="1" type="ORF">VA7868_02434</name>
</gene>